<evidence type="ECO:0000256" key="9">
    <source>
        <dbReference type="SAM" id="MobiDB-lite"/>
    </source>
</evidence>
<dbReference type="EMBL" id="MAVT02001828">
    <property type="protein sequence ID" value="POS70056.1"/>
    <property type="molecule type" value="Genomic_DNA"/>
</dbReference>
<dbReference type="GO" id="GO:0016887">
    <property type="term" value="F:ATP hydrolysis activity"/>
    <property type="evidence" value="ECO:0007669"/>
    <property type="project" value="InterPro"/>
</dbReference>
<dbReference type="InterPro" id="IPR029481">
    <property type="entry name" value="ABC_trans_N"/>
</dbReference>
<dbReference type="Proteomes" id="UP000094444">
    <property type="component" value="Unassembled WGS sequence"/>
</dbReference>
<dbReference type="CDD" id="cd03233">
    <property type="entry name" value="ABCG_PDR_domain1"/>
    <property type="match status" value="1"/>
</dbReference>
<dbReference type="Pfam" id="PF14510">
    <property type="entry name" value="ABC_trans_N"/>
    <property type="match status" value="1"/>
</dbReference>
<reference evidence="12" key="1">
    <citation type="submission" date="2017-09" db="EMBL/GenBank/DDBJ databases">
        <title>Polyketide synthases of a Diaporthe helianthi virulent isolate.</title>
        <authorList>
            <person name="Baroncelli R."/>
        </authorList>
    </citation>
    <scope>NUCLEOTIDE SEQUENCE [LARGE SCALE GENOMIC DNA]</scope>
    <source>
        <strain evidence="12">7/96</strain>
    </source>
</reference>
<feature type="transmembrane region" description="Helical" evidence="10">
    <location>
        <begin position="645"/>
        <end position="666"/>
    </location>
</feature>
<evidence type="ECO:0000256" key="7">
    <source>
        <dbReference type="ARBA" id="ARBA00022989"/>
    </source>
</evidence>
<feature type="transmembrane region" description="Helical" evidence="10">
    <location>
        <begin position="534"/>
        <end position="556"/>
    </location>
</feature>
<dbReference type="InterPro" id="IPR027417">
    <property type="entry name" value="P-loop_NTPase"/>
</dbReference>
<feature type="compositionally biased region" description="Polar residues" evidence="9">
    <location>
        <begin position="45"/>
        <end position="57"/>
    </location>
</feature>
<dbReference type="OrthoDB" id="245989at2759"/>
<organism evidence="12 13">
    <name type="scientific">Diaporthe helianthi</name>
    <dbReference type="NCBI Taxonomy" id="158607"/>
    <lineage>
        <taxon>Eukaryota</taxon>
        <taxon>Fungi</taxon>
        <taxon>Dikarya</taxon>
        <taxon>Ascomycota</taxon>
        <taxon>Pezizomycotina</taxon>
        <taxon>Sordariomycetes</taxon>
        <taxon>Sordariomycetidae</taxon>
        <taxon>Diaporthales</taxon>
        <taxon>Diaporthaceae</taxon>
        <taxon>Diaporthe</taxon>
    </lineage>
</organism>
<dbReference type="InterPro" id="IPR003439">
    <property type="entry name" value="ABC_transporter-like_ATP-bd"/>
</dbReference>
<keyword evidence="7 10" id="KW-1133">Transmembrane helix</keyword>
<comment type="similarity">
    <text evidence="2">Belongs to the ABC transporter superfamily. ABCG family. PDR (TC 3.A.1.205) subfamily.</text>
</comment>
<feature type="compositionally biased region" description="Acidic residues" evidence="9">
    <location>
        <begin position="58"/>
        <end position="69"/>
    </location>
</feature>
<feature type="transmembrane region" description="Helical" evidence="10">
    <location>
        <begin position="678"/>
        <end position="701"/>
    </location>
</feature>
<dbReference type="Pfam" id="PF00005">
    <property type="entry name" value="ABC_tran"/>
    <property type="match status" value="2"/>
</dbReference>
<dbReference type="InParanoid" id="A0A2P5HII6"/>
<feature type="transmembrane region" description="Helical" evidence="10">
    <location>
        <begin position="1475"/>
        <end position="1496"/>
    </location>
</feature>
<evidence type="ECO:0000313" key="12">
    <source>
        <dbReference type="EMBL" id="POS70056.1"/>
    </source>
</evidence>
<dbReference type="Gene3D" id="3.40.50.300">
    <property type="entry name" value="P-loop containing nucleotide triphosphate hydrolases"/>
    <property type="match status" value="2"/>
</dbReference>
<accession>A0A2P5HII6</accession>
<feature type="transmembrane region" description="Helical" evidence="10">
    <location>
        <begin position="787"/>
        <end position="804"/>
    </location>
</feature>
<dbReference type="InterPro" id="IPR003593">
    <property type="entry name" value="AAA+_ATPase"/>
</dbReference>
<gene>
    <name evidence="12" type="ORF">DHEL01_v211551</name>
</gene>
<protein>
    <submittedName>
        <fullName evidence="12">ABC-2 type transporter</fullName>
    </submittedName>
</protein>
<feature type="transmembrane region" description="Helical" evidence="10">
    <location>
        <begin position="1236"/>
        <end position="1255"/>
    </location>
</feature>
<keyword evidence="3" id="KW-0813">Transport</keyword>
<dbReference type="Pfam" id="PF06422">
    <property type="entry name" value="PDR_CDR"/>
    <property type="match status" value="1"/>
</dbReference>
<keyword evidence="6" id="KW-0067">ATP-binding</keyword>
<dbReference type="InterPro" id="IPR043926">
    <property type="entry name" value="ABCG_dom"/>
</dbReference>
<name>A0A2P5HII6_DIAHE</name>
<comment type="subcellular location">
    <subcellularLocation>
        <location evidence="1">Membrane</location>
        <topology evidence="1">Multi-pass membrane protein</topology>
    </subcellularLocation>
</comment>
<dbReference type="Pfam" id="PF01061">
    <property type="entry name" value="ABC2_membrane"/>
    <property type="match status" value="2"/>
</dbReference>
<feature type="domain" description="ABC transporter" evidence="11">
    <location>
        <begin position="167"/>
        <end position="423"/>
    </location>
</feature>
<dbReference type="SMART" id="SM00382">
    <property type="entry name" value="AAA"/>
    <property type="match status" value="2"/>
</dbReference>
<evidence type="ECO:0000256" key="10">
    <source>
        <dbReference type="SAM" id="Phobius"/>
    </source>
</evidence>
<keyword evidence="4 10" id="KW-0812">Transmembrane</keyword>
<dbReference type="InterPro" id="IPR017871">
    <property type="entry name" value="ABC_transporter-like_CS"/>
</dbReference>
<feature type="transmembrane region" description="Helical" evidence="10">
    <location>
        <begin position="1359"/>
        <end position="1383"/>
    </location>
</feature>
<sequence>MSTPYPNEKESQSPAASQRTFVEHEVTYTSPEALPGTTHSKESRSFTAQNANGSSSVTDDDDDDEGNDTEMDRRQSIVQELAREYTRHSVATAGGDQSVLFGSDNPDSPLNPNGKKFNARTWARTIANVTNEHGSGYRSAGFCYDNLNVFGYGQETDYQKDVGNVWLELPGLTRKLFSKKGAERRIDILRNFNGVVEAGEMLVVLGPPGSGCSTFLKAIAGEMNGIYTDERAYFNYQGISAKELHAHHAGDAIYTAEVDVHFPQLSVGDTLTFASRARCPRTLPPGVTANQYCDHLRDVVMAMYGISHTVNTRVGDNYIRGVSGGERKRVTIAEATLSNAPLQCWDNSTRGLDSANAVEFCKTLRLQSDLFRQTCAVSIYQAPQTAYDLFDKVLVLYEGRQIFFGRTTDAKDYFVNLGFECPARQTTPDFLTSMTAPSERVVRPGFENRVPRTPDEFAAAWEASQEAKALKALVEQYKVDHPLGGADAEAFRNQKQSVQAKSQRLKSPFILSYGQQVKLCLWRGFKLLKGDPSLTVFSLAANTTTALIISSLFYNLPTTTSSFYSRSAVLFVAILANAFASALEILTQYAQRPIVEKQRRYAFYHASAEACSSVLVDMPYKIVNTICYDLVVYFMTNMNREPGNFFFFLFSTFLMVLAMSGLFRSIASLSRTLSQAMVPASVLILALVIFTGFVVPVDYMLGWCRWINYLDPVAYGFESLMINEFHNRQYECDSFVPSPAVAGYENVTLDNRVCSSVGSVPGASFVSGDAYINSQYKYFNSHKWRNIGILIAFVIALHALYLVATEYIAAKKSKGEVLVFRRGVTAPTKAKADVEASVSGPIPILEKSSDKVSSDVGAIQASTSVFHWSKVCYDVKIKTETRRILDHVDGWVKPGTLTALMGVSGAGKTTLLDVLADRVSVGVITGEMLVDGKIRDSSFQRNTGYVQQQDLHLETSTVREALEFSALLRQPASTPKAEKLAYVDKVIELLGMEEYADAVVGILGEGLNVEQRKRLSIGVELAAKPPLLLFVDEPTSGLDSQTSWAILDLLEKLSKAGQSILCTIHQPSAMLFQRFDRLLFLAKGGRTVYFGDIGKNSETLTDYFQRNGAPKCPPGENPAEWMLSAIGAAPGTTSEVDWPQAWKSSPEYQSVQAELERLKSEGPSQDHSGEDGKTTHREFAASLWSQFFIVTHRVFQQYWRTPSYIYSKFILCCSVALFIGLVFLKAPLTIQGLQNQMFAIFQILSIFGQLVQQQMPHFVIQRKLYEVRERPSKTYSWKVFMLSQIVTEIPWNTLMSVFMFICVYFPVGFDANGIPDQKHERGILVWLLFWQFLVFTCTFANACIAITETPEMGGNLANMLFMMCLLFCGVLATPDAMPGFWIFMYRVSPFTYLMSSLLSTGLANTAVTCSSNEYVHFTPPSNQTCGDFMSDYIGAVGGYLENAGATDECSFCSVANTNTFLTSISANFDTRWRDFGIGMVYIVVNIVGALFLYWLVRMPKGKKKA</sequence>
<dbReference type="PROSITE" id="PS00211">
    <property type="entry name" value="ABC_TRANSPORTER_1"/>
    <property type="match status" value="1"/>
</dbReference>
<keyword evidence="8 10" id="KW-0472">Membrane</keyword>
<dbReference type="CDD" id="cd03232">
    <property type="entry name" value="ABCG_PDR_domain2"/>
    <property type="match status" value="1"/>
</dbReference>
<dbReference type="GO" id="GO:0005524">
    <property type="term" value="F:ATP binding"/>
    <property type="evidence" value="ECO:0007669"/>
    <property type="project" value="UniProtKB-KW"/>
</dbReference>
<dbReference type="InterPro" id="IPR034003">
    <property type="entry name" value="ABCG_PDR_2"/>
</dbReference>
<dbReference type="FunCoup" id="A0A2P5HII6">
    <property type="interactions" value="347"/>
</dbReference>
<comment type="caution">
    <text evidence="12">The sequence shown here is derived from an EMBL/GenBank/DDBJ whole genome shotgun (WGS) entry which is preliminary data.</text>
</comment>
<evidence type="ECO:0000256" key="5">
    <source>
        <dbReference type="ARBA" id="ARBA00022741"/>
    </source>
</evidence>
<dbReference type="InterPro" id="IPR010929">
    <property type="entry name" value="PDR_CDR_ABC"/>
</dbReference>
<evidence type="ECO:0000256" key="1">
    <source>
        <dbReference type="ARBA" id="ARBA00004141"/>
    </source>
</evidence>
<feature type="transmembrane region" description="Helical" evidence="10">
    <location>
        <begin position="1289"/>
        <end position="1311"/>
    </location>
</feature>
<feature type="domain" description="ABC transporter" evidence="11">
    <location>
        <begin position="866"/>
        <end position="1108"/>
    </location>
</feature>
<dbReference type="PROSITE" id="PS50893">
    <property type="entry name" value="ABC_TRANSPORTER_2"/>
    <property type="match status" value="2"/>
</dbReference>
<proteinExistence type="inferred from homology"/>
<dbReference type="STRING" id="158607.A0A2P5HII6"/>
<feature type="transmembrane region" description="Helical" evidence="10">
    <location>
        <begin position="1204"/>
        <end position="1224"/>
    </location>
</feature>
<dbReference type="PANTHER" id="PTHR19241">
    <property type="entry name" value="ATP-BINDING CASSETTE TRANSPORTER"/>
    <property type="match status" value="1"/>
</dbReference>
<evidence type="ECO:0000256" key="6">
    <source>
        <dbReference type="ARBA" id="ARBA00022840"/>
    </source>
</evidence>
<evidence type="ECO:0000256" key="3">
    <source>
        <dbReference type="ARBA" id="ARBA00022448"/>
    </source>
</evidence>
<dbReference type="Pfam" id="PF19055">
    <property type="entry name" value="ABC2_membrane_7"/>
    <property type="match status" value="1"/>
</dbReference>
<evidence type="ECO:0000256" key="8">
    <source>
        <dbReference type="ARBA" id="ARBA00023136"/>
    </source>
</evidence>
<feature type="region of interest" description="Disordered" evidence="9">
    <location>
        <begin position="1"/>
        <end position="71"/>
    </location>
</feature>
<evidence type="ECO:0000259" key="11">
    <source>
        <dbReference type="PROSITE" id="PS50893"/>
    </source>
</evidence>
<evidence type="ECO:0000313" key="13">
    <source>
        <dbReference type="Proteomes" id="UP000094444"/>
    </source>
</evidence>
<dbReference type="InterPro" id="IPR013525">
    <property type="entry name" value="ABC2_TM"/>
</dbReference>
<feature type="region of interest" description="Disordered" evidence="9">
    <location>
        <begin position="95"/>
        <end position="116"/>
    </location>
</feature>
<dbReference type="InterPro" id="IPR034001">
    <property type="entry name" value="ABCG_PDR_1"/>
</dbReference>
<keyword evidence="13" id="KW-1185">Reference proteome</keyword>
<dbReference type="GO" id="GO:0140359">
    <property type="term" value="F:ABC-type transporter activity"/>
    <property type="evidence" value="ECO:0007669"/>
    <property type="project" value="InterPro"/>
</dbReference>
<keyword evidence="5" id="KW-0547">Nucleotide-binding</keyword>
<evidence type="ECO:0000256" key="4">
    <source>
        <dbReference type="ARBA" id="ARBA00022692"/>
    </source>
</evidence>
<feature type="transmembrane region" description="Helical" evidence="10">
    <location>
        <begin position="568"/>
        <end position="590"/>
    </location>
</feature>
<feature type="transmembrane region" description="Helical" evidence="10">
    <location>
        <begin position="1323"/>
        <end position="1347"/>
    </location>
</feature>
<evidence type="ECO:0000256" key="2">
    <source>
        <dbReference type="ARBA" id="ARBA00006012"/>
    </source>
</evidence>
<dbReference type="SUPFAM" id="SSF52540">
    <property type="entry name" value="P-loop containing nucleoside triphosphate hydrolases"/>
    <property type="match status" value="2"/>
</dbReference>
<dbReference type="FunFam" id="3.40.50.300:FF:000054">
    <property type="entry name" value="ABC multidrug transporter atrF"/>
    <property type="match status" value="1"/>
</dbReference>
<dbReference type="GO" id="GO:0016020">
    <property type="term" value="C:membrane"/>
    <property type="evidence" value="ECO:0007669"/>
    <property type="project" value="UniProtKB-SubCell"/>
</dbReference>